<accession>A0A8H9LBD8</accession>
<gene>
    <name evidence="1" type="ORF">GCM10010102_45120</name>
</gene>
<dbReference type="EMBL" id="BMPT01000033">
    <property type="protein sequence ID" value="GGM44681.1"/>
    <property type="molecule type" value="Genomic_DNA"/>
</dbReference>
<reference evidence="1" key="1">
    <citation type="journal article" date="2014" name="Int. J. Syst. Evol. Microbiol.">
        <title>Complete genome sequence of Corynebacterium casei LMG S-19264T (=DSM 44701T), isolated from a smear-ripened cheese.</title>
        <authorList>
            <consortium name="US DOE Joint Genome Institute (JGI-PGF)"/>
            <person name="Walter F."/>
            <person name="Albersmeier A."/>
            <person name="Kalinowski J."/>
            <person name="Ruckert C."/>
        </authorList>
    </citation>
    <scope>NUCLEOTIDE SEQUENCE</scope>
    <source>
        <strain evidence="1">JCM 3051</strain>
    </source>
</reference>
<dbReference type="AlphaFoldDB" id="A0A8H9LBD8"/>
<reference evidence="1" key="2">
    <citation type="submission" date="2020-09" db="EMBL/GenBank/DDBJ databases">
        <authorList>
            <person name="Sun Q."/>
            <person name="Ohkuma M."/>
        </authorList>
    </citation>
    <scope>NUCLEOTIDE SEQUENCE</scope>
    <source>
        <strain evidence="1">JCM 3051</strain>
    </source>
</reference>
<name>A0A8H9LBD8_9MICO</name>
<sequence>MKPFSGIGTVAAIAARWISVPIMPATIGVSTTPGATALSGMPAPAHRGLVAVLRSHRHSAALLLA</sequence>
<evidence type="ECO:0000313" key="2">
    <source>
        <dbReference type="Proteomes" id="UP000655589"/>
    </source>
</evidence>
<proteinExistence type="predicted"/>
<protein>
    <submittedName>
        <fullName evidence="1">Uncharacterized protein</fullName>
    </submittedName>
</protein>
<dbReference type="Proteomes" id="UP000655589">
    <property type="component" value="Unassembled WGS sequence"/>
</dbReference>
<organism evidence="1 2">
    <name type="scientific">Promicromonospora citrea</name>
    <dbReference type="NCBI Taxonomy" id="43677"/>
    <lineage>
        <taxon>Bacteria</taxon>
        <taxon>Bacillati</taxon>
        <taxon>Actinomycetota</taxon>
        <taxon>Actinomycetes</taxon>
        <taxon>Micrococcales</taxon>
        <taxon>Promicromonosporaceae</taxon>
        <taxon>Promicromonospora</taxon>
    </lineage>
</organism>
<keyword evidence="2" id="KW-1185">Reference proteome</keyword>
<comment type="caution">
    <text evidence="1">The sequence shown here is derived from an EMBL/GenBank/DDBJ whole genome shotgun (WGS) entry which is preliminary data.</text>
</comment>
<evidence type="ECO:0000313" key="1">
    <source>
        <dbReference type="EMBL" id="GGM44681.1"/>
    </source>
</evidence>